<accession>A0ABD3M1C1</accession>
<proteinExistence type="predicted"/>
<feature type="transmembrane region" description="Helical" evidence="2">
    <location>
        <begin position="874"/>
        <end position="891"/>
    </location>
</feature>
<evidence type="ECO:0008006" key="5">
    <source>
        <dbReference type="Google" id="ProtNLM"/>
    </source>
</evidence>
<name>A0ABD3M1C1_9STRA</name>
<dbReference type="EMBL" id="JALLBG020000254">
    <property type="protein sequence ID" value="KAL3757771.1"/>
    <property type="molecule type" value="Genomic_DNA"/>
</dbReference>
<gene>
    <name evidence="3" type="ORF">ACHAWU_000412</name>
</gene>
<feature type="region of interest" description="Disordered" evidence="1">
    <location>
        <begin position="1"/>
        <end position="41"/>
    </location>
</feature>
<sequence>MTRTKIQFDDDDDAPAPGESTPLLSTTTTGGGTGGGDTDDRRELMHSFRRKSYAKLITRQPTQRRISSIAIGDVEGGETGGIGTIAELKFGDEDDIPMAHPVEGLAPLFPYGGIGEYGGRGHVPYREASLVKSTPAFAPYRRMARHRSFYLWWTNEFRHWWKSSRLLVRLAGLYVYSYDPIVVPTILLLDPEKNKTMKQLLKFSKRLGQGGPVREFLDTVKPFTRSMRILVGTWRWFEASPCRREEVGVEEFMAFIGNRVSRMVARTTVDDLAFYIILPVQQYLFKQDVLQYPDAFHPIALCVCIGFVRAVSPFAASFQGSRFGRVVTRRYFSSSRNRWLPTQRIEDLNLRSDDCQERDEVNQTADLVIIARVVATALGEVQTNGHGVITGGKVVVRQHEALLREGFKQVGAGSGGYAVYQYNFNSTTVLLHVTPYGPSIADIMPYYLVLEFETSCDFRQKIWSNSMASLDIGQRRWQGPQVLEGYCYSGAFFSPHHFAELKEMYDNQLLAYEAACKKLPVRAKKIRESGVPNDLPTLKRFLEAGKRNRKRKKNIREYNELQKVVRSVANEIVRLMKKERKKQYGGQSFAPKGVILYFEGLDCSGKSSTGGLVQTALEQAGYNVIMRQYNRPPTAAQRSRPWMDRFEAPGDSSSIDLNRNVDDDKADCTERMAIVWDRGPAGDFVYGNLNQLSQEEKKARYEEFIAFDMQCREKGILFLKLLFVTNRDSIAKTLGKRLAQKKMAKDLETWLQACRSRGAEEDITFEGLDAIKAHIDPTDFTAFNNYERNLRIFSNFALNTDSRQNPWLVVNTGDRYAARKSLMKAFRSYLHDFSSSGQGCSPCSRPKYGPTHSRGMDINEMMKAKFARSSRQSLLAWIAFMCLLLLVYIYAENNKWDSWFHIPIQYNITSLLEDGITDDAGPDKSAIVADDTNVKNGKTSKKDAKLQDDNSNESVANKAAKTKKNSDTKGDK</sequence>
<evidence type="ECO:0000313" key="3">
    <source>
        <dbReference type="EMBL" id="KAL3757771.1"/>
    </source>
</evidence>
<organism evidence="3 4">
    <name type="scientific">Discostella pseudostelligera</name>
    <dbReference type="NCBI Taxonomy" id="259834"/>
    <lineage>
        <taxon>Eukaryota</taxon>
        <taxon>Sar</taxon>
        <taxon>Stramenopiles</taxon>
        <taxon>Ochrophyta</taxon>
        <taxon>Bacillariophyta</taxon>
        <taxon>Coscinodiscophyceae</taxon>
        <taxon>Thalassiosirophycidae</taxon>
        <taxon>Stephanodiscales</taxon>
        <taxon>Stephanodiscaceae</taxon>
        <taxon>Discostella</taxon>
    </lineage>
</organism>
<reference evidence="3 4" key="1">
    <citation type="submission" date="2024-10" db="EMBL/GenBank/DDBJ databases">
        <title>Updated reference genomes for cyclostephanoid diatoms.</title>
        <authorList>
            <person name="Roberts W.R."/>
            <person name="Alverson A.J."/>
        </authorList>
    </citation>
    <scope>NUCLEOTIDE SEQUENCE [LARGE SCALE GENOMIC DNA]</scope>
    <source>
        <strain evidence="3 4">AJA232-27</strain>
    </source>
</reference>
<evidence type="ECO:0000313" key="4">
    <source>
        <dbReference type="Proteomes" id="UP001530293"/>
    </source>
</evidence>
<keyword evidence="2" id="KW-0812">Transmembrane</keyword>
<keyword evidence="2" id="KW-1133">Transmembrane helix</keyword>
<comment type="caution">
    <text evidence="3">The sequence shown here is derived from an EMBL/GenBank/DDBJ whole genome shotgun (WGS) entry which is preliminary data.</text>
</comment>
<protein>
    <recommendedName>
        <fullName evidence="5">Thymidylate kinase</fullName>
    </recommendedName>
</protein>
<keyword evidence="2" id="KW-0472">Membrane</keyword>
<evidence type="ECO:0000256" key="2">
    <source>
        <dbReference type="SAM" id="Phobius"/>
    </source>
</evidence>
<keyword evidence="4" id="KW-1185">Reference proteome</keyword>
<dbReference type="InterPro" id="IPR027417">
    <property type="entry name" value="P-loop_NTPase"/>
</dbReference>
<evidence type="ECO:0000256" key="1">
    <source>
        <dbReference type="SAM" id="MobiDB-lite"/>
    </source>
</evidence>
<dbReference type="AlphaFoldDB" id="A0ABD3M1C1"/>
<dbReference type="Gene3D" id="3.40.50.300">
    <property type="entry name" value="P-loop containing nucleotide triphosphate hydrolases"/>
    <property type="match status" value="1"/>
</dbReference>
<dbReference type="Proteomes" id="UP001530293">
    <property type="component" value="Unassembled WGS sequence"/>
</dbReference>
<feature type="region of interest" description="Disordered" evidence="1">
    <location>
        <begin position="923"/>
        <end position="972"/>
    </location>
</feature>